<reference evidence="1 2" key="1">
    <citation type="journal article" date="2019" name="Sci. Rep.">
        <title>Orb-weaving spider Araneus ventricosus genome elucidates the spidroin gene catalogue.</title>
        <authorList>
            <person name="Kono N."/>
            <person name="Nakamura H."/>
            <person name="Ohtoshi R."/>
            <person name="Moran D.A.P."/>
            <person name="Shinohara A."/>
            <person name="Yoshida Y."/>
            <person name="Fujiwara M."/>
            <person name="Mori M."/>
            <person name="Tomita M."/>
            <person name="Arakawa K."/>
        </authorList>
    </citation>
    <scope>NUCLEOTIDE SEQUENCE [LARGE SCALE GENOMIC DNA]</scope>
</reference>
<accession>A0A4Y2ICA2</accession>
<protein>
    <submittedName>
        <fullName evidence="1">Uncharacterized protein</fullName>
    </submittedName>
</protein>
<dbReference type="EMBL" id="BGPR01185209">
    <property type="protein sequence ID" value="GBM74919.1"/>
    <property type="molecule type" value="Genomic_DNA"/>
</dbReference>
<proteinExistence type="predicted"/>
<organism evidence="1 2">
    <name type="scientific">Araneus ventricosus</name>
    <name type="common">Orbweaver spider</name>
    <name type="synonym">Epeira ventricosa</name>
    <dbReference type="NCBI Taxonomy" id="182803"/>
    <lineage>
        <taxon>Eukaryota</taxon>
        <taxon>Metazoa</taxon>
        <taxon>Ecdysozoa</taxon>
        <taxon>Arthropoda</taxon>
        <taxon>Chelicerata</taxon>
        <taxon>Arachnida</taxon>
        <taxon>Araneae</taxon>
        <taxon>Araneomorphae</taxon>
        <taxon>Entelegynae</taxon>
        <taxon>Araneoidea</taxon>
        <taxon>Araneidae</taxon>
        <taxon>Araneus</taxon>
    </lineage>
</organism>
<evidence type="ECO:0000313" key="2">
    <source>
        <dbReference type="Proteomes" id="UP000499080"/>
    </source>
</evidence>
<dbReference type="AlphaFoldDB" id="A0A4Y2ICA2"/>
<name>A0A4Y2ICA2_ARAVE</name>
<dbReference type="Proteomes" id="UP000499080">
    <property type="component" value="Unassembled WGS sequence"/>
</dbReference>
<gene>
    <name evidence="1" type="ORF">AVEN_195528_1</name>
</gene>
<comment type="caution">
    <text evidence="1">The sequence shown here is derived from an EMBL/GenBank/DDBJ whole genome shotgun (WGS) entry which is preliminary data.</text>
</comment>
<sequence>MPWPGDRLLGLRPQYSSYCNDCYSEPRKPRQGGSNTLCGYIDSYGNNCLDFRQFRISPIVFARITHKTEVSLHMRIERVLFSTTEEKRINPYFFSNRREETE</sequence>
<keyword evidence="2" id="KW-1185">Reference proteome</keyword>
<evidence type="ECO:0000313" key="1">
    <source>
        <dbReference type="EMBL" id="GBM74919.1"/>
    </source>
</evidence>